<evidence type="ECO:0000313" key="1">
    <source>
        <dbReference type="EMBL" id="CAJ1407958.1"/>
    </source>
</evidence>
<dbReference type="Proteomes" id="UP001178507">
    <property type="component" value="Unassembled WGS sequence"/>
</dbReference>
<organism evidence="1 2">
    <name type="scientific">Effrenium voratum</name>
    <dbReference type="NCBI Taxonomy" id="2562239"/>
    <lineage>
        <taxon>Eukaryota</taxon>
        <taxon>Sar</taxon>
        <taxon>Alveolata</taxon>
        <taxon>Dinophyceae</taxon>
        <taxon>Suessiales</taxon>
        <taxon>Symbiodiniaceae</taxon>
        <taxon>Effrenium</taxon>
    </lineage>
</organism>
<dbReference type="EMBL" id="CAUJNA010003697">
    <property type="protein sequence ID" value="CAJ1407958.1"/>
    <property type="molecule type" value="Genomic_DNA"/>
</dbReference>
<evidence type="ECO:0000313" key="2">
    <source>
        <dbReference type="Proteomes" id="UP001178507"/>
    </source>
</evidence>
<sequence>MCGVLLPFFQDMLQSEEHFANYCGYALALGRHKIFDRLPEIKAPALVVTGTPDFITPARCSYDLAHQLGGHATLVDDVSGSHYYIFEEPLKLAQEMSRFAETHCPRLCP</sequence>
<dbReference type="SUPFAM" id="SSF53474">
    <property type="entry name" value="alpha/beta-Hydrolases"/>
    <property type="match status" value="1"/>
</dbReference>
<gene>
    <name evidence="1" type="ORF">EVOR1521_LOCUS29532</name>
</gene>
<proteinExistence type="predicted"/>
<reference evidence="1" key="1">
    <citation type="submission" date="2023-08" db="EMBL/GenBank/DDBJ databases">
        <authorList>
            <person name="Chen Y."/>
            <person name="Shah S."/>
            <person name="Dougan E. K."/>
            <person name="Thang M."/>
            <person name="Chan C."/>
        </authorList>
    </citation>
    <scope>NUCLEOTIDE SEQUENCE</scope>
</reference>
<name>A0AA36JKM1_9DINO</name>
<keyword evidence="2" id="KW-1185">Reference proteome</keyword>
<dbReference type="AlphaFoldDB" id="A0AA36JKM1"/>
<comment type="caution">
    <text evidence="1">The sequence shown here is derived from an EMBL/GenBank/DDBJ whole genome shotgun (WGS) entry which is preliminary data.</text>
</comment>
<protein>
    <submittedName>
        <fullName evidence="1">Uncharacterized protein</fullName>
    </submittedName>
</protein>
<accession>A0AA36JKM1</accession>
<dbReference type="InterPro" id="IPR029058">
    <property type="entry name" value="AB_hydrolase_fold"/>
</dbReference>
<dbReference type="Gene3D" id="3.40.50.1820">
    <property type="entry name" value="alpha/beta hydrolase"/>
    <property type="match status" value="1"/>
</dbReference>